<protein>
    <submittedName>
        <fullName evidence="2">Uncharacterized protein</fullName>
    </submittedName>
</protein>
<evidence type="ECO:0000256" key="1">
    <source>
        <dbReference type="SAM" id="MobiDB-lite"/>
    </source>
</evidence>
<dbReference type="Proteomes" id="UP000799753">
    <property type="component" value="Unassembled WGS sequence"/>
</dbReference>
<evidence type="ECO:0000313" key="2">
    <source>
        <dbReference type="EMBL" id="KAF2642156.1"/>
    </source>
</evidence>
<evidence type="ECO:0000313" key="3">
    <source>
        <dbReference type="Proteomes" id="UP000799753"/>
    </source>
</evidence>
<keyword evidence="3" id="KW-1185">Reference proteome</keyword>
<proteinExistence type="predicted"/>
<dbReference type="EMBL" id="MU006782">
    <property type="protein sequence ID" value="KAF2642156.1"/>
    <property type="molecule type" value="Genomic_DNA"/>
</dbReference>
<accession>A0A6A6S2Q6</accession>
<gene>
    <name evidence="2" type="ORF">P280DRAFT_517143</name>
</gene>
<name>A0A6A6S2Q6_9PLEO</name>
<dbReference type="AlphaFoldDB" id="A0A6A6S2Q6"/>
<reference evidence="2" key="1">
    <citation type="journal article" date="2020" name="Stud. Mycol.">
        <title>101 Dothideomycetes genomes: a test case for predicting lifestyles and emergence of pathogens.</title>
        <authorList>
            <person name="Haridas S."/>
            <person name="Albert R."/>
            <person name="Binder M."/>
            <person name="Bloem J."/>
            <person name="Labutti K."/>
            <person name="Salamov A."/>
            <person name="Andreopoulos B."/>
            <person name="Baker S."/>
            <person name="Barry K."/>
            <person name="Bills G."/>
            <person name="Bluhm B."/>
            <person name="Cannon C."/>
            <person name="Castanera R."/>
            <person name="Culley D."/>
            <person name="Daum C."/>
            <person name="Ezra D."/>
            <person name="Gonzalez J."/>
            <person name="Henrissat B."/>
            <person name="Kuo A."/>
            <person name="Liang C."/>
            <person name="Lipzen A."/>
            <person name="Lutzoni F."/>
            <person name="Magnuson J."/>
            <person name="Mondo S."/>
            <person name="Nolan M."/>
            <person name="Ohm R."/>
            <person name="Pangilinan J."/>
            <person name="Park H.-J."/>
            <person name="Ramirez L."/>
            <person name="Alfaro M."/>
            <person name="Sun H."/>
            <person name="Tritt A."/>
            <person name="Yoshinaga Y."/>
            <person name="Zwiers L.-H."/>
            <person name="Turgeon B."/>
            <person name="Goodwin S."/>
            <person name="Spatafora J."/>
            <person name="Crous P."/>
            <person name="Grigoriev I."/>
        </authorList>
    </citation>
    <scope>NUCLEOTIDE SEQUENCE</scope>
    <source>
        <strain evidence="2">CBS 473.64</strain>
    </source>
</reference>
<feature type="compositionally biased region" description="Basic and acidic residues" evidence="1">
    <location>
        <begin position="14"/>
        <end position="25"/>
    </location>
</feature>
<sequence length="343" mass="38474">MADANIVANLPKVNDLEKEKADLEQKNGGPETKMKDHDMKMDAYETKLEDLFENVSHLTVSNKAVEKEDQLLRISNHNPPTSQSSTVSHIDMFQVLCIARKQSDIVDEMIRLYEESRHQAKKARIEIMKKAGCVQRGAVASWAVDWDQFAQYYEKEMRRLMKEDHELEKELSRIGSENAVAEARNLSQQMELTTNATDNLSAITTKGVIVNCFNTFADNSGAQSSSNAPINAPINVSSNNTTDNYSTTPNTEDIVSAKEIGAALAMKKTVSSSSASATNHPNKPLYRQHCPRENMKLLCKRVYCQYVHHSQVIKFRDIIPTLPASATYNDLKAQLLREHSTAL</sequence>
<organism evidence="2 3">
    <name type="scientific">Massarina eburnea CBS 473.64</name>
    <dbReference type="NCBI Taxonomy" id="1395130"/>
    <lineage>
        <taxon>Eukaryota</taxon>
        <taxon>Fungi</taxon>
        <taxon>Dikarya</taxon>
        <taxon>Ascomycota</taxon>
        <taxon>Pezizomycotina</taxon>
        <taxon>Dothideomycetes</taxon>
        <taxon>Pleosporomycetidae</taxon>
        <taxon>Pleosporales</taxon>
        <taxon>Massarineae</taxon>
        <taxon>Massarinaceae</taxon>
        <taxon>Massarina</taxon>
    </lineage>
</organism>
<feature type="region of interest" description="Disordered" evidence="1">
    <location>
        <begin position="1"/>
        <end position="35"/>
    </location>
</feature>